<protein>
    <submittedName>
        <fullName evidence="1">Uncharacterized protein</fullName>
    </submittedName>
</protein>
<dbReference type="EMBL" id="JACRVF010000004">
    <property type="protein sequence ID" value="MBC5994023.1"/>
    <property type="molecule type" value="Genomic_DNA"/>
</dbReference>
<sequence length="65" mass="8069">MARIKVEDVVDHLDTEFRRALEETIKEHFPRQDFDAWAIFRTFKRQVYRKCSTWEEVPDDYIEFD</sequence>
<proteinExistence type="predicted"/>
<comment type="caution">
    <text evidence="1">The sequence shown here is derived from an EMBL/GenBank/DDBJ whole genome shotgun (WGS) entry which is preliminary data.</text>
</comment>
<organism evidence="1 2">
    <name type="scientific">Pontibacter cellulosilyticus</name>
    <dbReference type="NCBI Taxonomy" id="1720253"/>
    <lineage>
        <taxon>Bacteria</taxon>
        <taxon>Pseudomonadati</taxon>
        <taxon>Bacteroidota</taxon>
        <taxon>Cytophagia</taxon>
        <taxon>Cytophagales</taxon>
        <taxon>Hymenobacteraceae</taxon>
        <taxon>Pontibacter</taxon>
    </lineage>
</organism>
<dbReference type="AlphaFoldDB" id="A0A923N894"/>
<keyword evidence="2" id="KW-1185">Reference proteome</keyword>
<dbReference type="Proteomes" id="UP000603640">
    <property type="component" value="Unassembled WGS sequence"/>
</dbReference>
<evidence type="ECO:0000313" key="1">
    <source>
        <dbReference type="EMBL" id="MBC5994023.1"/>
    </source>
</evidence>
<dbReference type="RefSeq" id="WP_187068045.1">
    <property type="nucleotide sequence ID" value="NZ_JACRVF010000004.1"/>
</dbReference>
<accession>A0A923N894</accession>
<reference evidence="1" key="1">
    <citation type="submission" date="2020-08" db="EMBL/GenBank/DDBJ databases">
        <title>Pontibacter sp. SD6 16S ribosomal RNA gene Genome sequencing and assembly.</title>
        <authorList>
            <person name="Kang M."/>
        </authorList>
    </citation>
    <scope>NUCLEOTIDE SEQUENCE</scope>
    <source>
        <strain evidence="1">SD6</strain>
    </source>
</reference>
<evidence type="ECO:0000313" key="2">
    <source>
        <dbReference type="Proteomes" id="UP000603640"/>
    </source>
</evidence>
<name>A0A923N894_9BACT</name>
<gene>
    <name evidence="1" type="ORF">H8S84_14335</name>
</gene>